<feature type="compositionally biased region" description="Low complexity" evidence="1">
    <location>
        <begin position="289"/>
        <end position="312"/>
    </location>
</feature>
<proteinExistence type="predicted"/>
<evidence type="ECO:0000256" key="1">
    <source>
        <dbReference type="SAM" id="MobiDB-lite"/>
    </source>
</evidence>
<feature type="compositionally biased region" description="Low complexity" evidence="1">
    <location>
        <begin position="145"/>
        <end position="159"/>
    </location>
</feature>
<organism evidence="2 3">
    <name type="scientific">Streptacidiphilus monticola</name>
    <dbReference type="NCBI Taxonomy" id="2161674"/>
    <lineage>
        <taxon>Bacteria</taxon>
        <taxon>Bacillati</taxon>
        <taxon>Actinomycetota</taxon>
        <taxon>Actinomycetes</taxon>
        <taxon>Kitasatosporales</taxon>
        <taxon>Streptomycetaceae</taxon>
        <taxon>Streptacidiphilus</taxon>
    </lineage>
</organism>
<feature type="compositionally biased region" description="Low complexity" evidence="1">
    <location>
        <begin position="330"/>
        <end position="343"/>
    </location>
</feature>
<keyword evidence="3" id="KW-1185">Reference proteome</keyword>
<feature type="compositionally biased region" description="Gly residues" evidence="1">
    <location>
        <begin position="378"/>
        <end position="389"/>
    </location>
</feature>
<comment type="caution">
    <text evidence="2">The sequence shown here is derived from an EMBL/GenBank/DDBJ whole genome shotgun (WGS) entry which is preliminary data.</text>
</comment>
<reference evidence="3" key="1">
    <citation type="journal article" date="2019" name="Int. J. Syst. Evol. Microbiol.">
        <title>The Global Catalogue of Microorganisms (GCM) 10K type strain sequencing project: providing services to taxonomists for standard genome sequencing and annotation.</title>
        <authorList>
            <consortium name="The Broad Institute Genomics Platform"/>
            <consortium name="The Broad Institute Genome Sequencing Center for Infectious Disease"/>
            <person name="Wu L."/>
            <person name="Ma J."/>
        </authorList>
    </citation>
    <scope>NUCLEOTIDE SEQUENCE [LARGE SCALE GENOMIC DNA]</scope>
    <source>
        <strain evidence="3">JCM 4816</strain>
    </source>
</reference>
<name>A0ABW1GCS5_9ACTN</name>
<dbReference type="EMBL" id="JBHSQJ010000163">
    <property type="protein sequence ID" value="MFC5911417.1"/>
    <property type="molecule type" value="Genomic_DNA"/>
</dbReference>
<feature type="compositionally biased region" description="Low complexity" evidence="1">
    <location>
        <begin position="40"/>
        <end position="59"/>
    </location>
</feature>
<evidence type="ECO:0008006" key="4">
    <source>
        <dbReference type="Google" id="ProtNLM"/>
    </source>
</evidence>
<sequence length="505" mass="47783">MSREPENPMPPVPPRQGGGEAYPSGTPPYGAPTDPAFSRAGAPQGPRGAQQVPPAAGAGDEPKATETTLTTRIKINIPGSRPIPPVVVREPVNPAQPGTGTEGPTAPSRRHRGEGSGSPVLGVMDSGSQPSVPPDLPPEWRTPNPAAASQAPAGAAQDSAGGGGGGSSWFAPRKKVDAPETEPAGAPQPAQGIDAFPAPPGPAGSTPRPDGPSSGSPATPFAPSSHPATNAASPGAGAPQRPDHGYPAGSPAAPGAANAAPGALGSPTAPQTTERGRPGPSAAGQRPDGQSSSPAGSPFPGPGSASDRTAAGAFGGPAGPQSAERGRPGTGPRPDGPAGTGAAVPGYPAGNAAAPDTSAAGGFGGPTAPGHPGPGGGPRPDGQTGGGAARPGTAAPGSGFPPGVPAGDPFVPGAEGAQAARRNAETTQAFPAVGADLGSPGATQTHGSGINPFAPEAGAFPPAPAPAGPAPTGIGGASPFPPPAQGVFAPKPKVGGASGRPAGMN</sequence>
<dbReference type="Proteomes" id="UP001596174">
    <property type="component" value="Unassembled WGS sequence"/>
</dbReference>
<protein>
    <recommendedName>
        <fullName evidence="4">Translation initiation factor IF-2</fullName>
    </recommendedName>
</protein>
<accession>A0ABW1GCS5</accession>
<gene>
    <name evidence="2" type="ORF">ACFP3V_29960</name>
</gene>
<evidence type="ECO:0000313" key="2">
    <source>
        <dbReference type="EMBL" id="MFC5911417.1"/>
    </source>
</evidence>
<feature type="non-terminal residue" evidence="2">
    <location>
        <position position="505"/>
    </location>
</feature>
<evidence type="ECO:0000313" key="3">
    <source>
        <dbReference type="Proteomes" id="UP001596174"/>
    </source>
</evidence>
<feature type="compositionally biased region" description="Low complexity" evidence="1">
    <location>
        <begin position="245"/>
        <end position="267"/>
    </location>
</feature>
<feature type="region of interest" description="Disordered" evidence="1">
    <location>
        <begin position="1"/>
        <end position="505"/>
    </location>
</feature>